<dbReference type="PANTHER" id="PTHR24276">
    <property type="entry name" value="POLYSERASE-RELATED"/>
    <property type="match status" value="1"/>
</dbReference>
<organism evidence="4 5">
    <name type="scientific">Orbilia brochopaga</name>
    <dbReference type="NCBI Taxonomy" id="3140254"/>
    <lineage>
        <taxon>Eukaryota</taxon>
        <taxon>Fungi</taxon>
        <taxon>Dikarya</taxon>
        <taxon>Ascomycota</taxon>
        <taxon>Pezizomycotina</taxon>
        <taxon>Orbiliomycetes</taxon>
        <taxon>Orbiliales</taxon>
        <taxon>Orbiliaceae</taxon>
        <taxon>Orbilia</taxon>
    </lineage>
</organism>
<dbReference type="InterPro" id="IPR009003">
    <property type="entry name" value="Peptidase_S1_PA"/>
</dbReference>
<proteinExistence type="predicted"/>
<dbReference type="SMART" id="SM00020">
    <property type="entry name" value="Tryp_SPc"/>
    <property type="match status" value="1"/>
</dbReference>
<dbReference type="InterPro" id="IPR001254">
    <property type="entry name" value="Trypsin_dom"/>
</dbReference>
<keyword evidence="5" id="KW-1185">Reference proteome</keyword>
<dbReference type="GO" id="GO:0006508">
    <property type="term" value="P:proteolysis"/>
    <property type="evidence" value="ECO:0007669"/>
    <property type="project" value="InterPro"/>
</dbReference>
<evidence type="ECO:0000313" key="5">
    <source>
        <dbReference type="Proteomes" id="UP001375240"/>
    </source>
</evidence>
<dbReference type="Proteomes" id="UP001375240">
    <property type="component" value="Unassembled WGS sequence"/>
</dbReference>
<feature type="signal peptide" evidence="2">
    <location>
        <begin position="1"/>
        <end position="21"/>
    </location>
</feature>
<protein>
    <recommendedName>
        <fullName evidence="3">Peptidase S1 domain-containing protein</fullName>
    </recommendedName>
</protein>
<gene>
    <name evidence="4" type="ORF">TWF696_004994</name>
</gene>
<dbReference type="SUPFAM" id="SSF50494">
    <property type="entry name" value="Trypsin-like serine proteases"/>
    <property type="match status" value="1"/>
</dbReference>
<dbReference type="InterPro" id="IPR043504">
    <property type="entry name" value="Peptidase_S1_PA_chymotrypsin"/>
</dbReference>
<dbReference type="PANTHER" id="PTHR24276:SF91">
    <property type="entry name" value="AT26814P-RELATED"/>
    <property type="match status" value="1"/>
</dbReference>
<name>A0AAV9V1Q5_9PEZI</name>
<evidence type="ECO:0000259" key="3">
    <source>
        <dbReference type="PROSITE" id="PS50240"/>
    </source>
</evidence>
<keyword evidence="1" id="KW-1015">Disulfide bond</keyword>
<accession>A0AAV9V1Q5</accession>
<dbReference type="PROSITE" id="PS50240">
    <property type="entry name" value="TRYPSIN_DOM"/>
    <property type="match status" value="1"/>
</dbReference>
<comment type="caution">
    <text evidence="4">The sequence shown here is derived from an EMBL/GenBank/DDBJ whole genome shotgun (WGS) entry which is preliminary data.</text>
</comment>
<feature type="chain" id="PRO_5044001565" description="Peptidase S1 domain-containing protein" evidence="2">
    <location>
        <begin position="22"/>
        <end position="243"/>
    </location>
</feature>
<feature type="domain" description="Peptidase S1" evidence="3">
    <location>
        <begin position="22"/>
        <end position="243"/>
    </location>
</feature>
<dbReference type="Pfam" id="PF00089">
    <property type="entry name" value="Trypsin"/>
    <property type="match status" value="1"/>
</dbReference>
<sequence length="243" mass="25275">MMSFVAIVLSVVFCFTNPVASIVGGTDAVLGDVPWIGSVFISGKYSCAGVIVSGRSILTAASCVYGREASPTSFSVGFGSTDRTKARIITVQKIARHSEFNELLGKDSVAILYLASSIPYNPTTCKPIPYTSSSLPEGSEAMIAGWGATSDIDNTFPKILQKTNVIVQGEGTCTGLLGKVVESNEICVASTTGDGVACQGDVGGPVTSNDMLYGIIGKNYGCGTRNDAIIDIAEFRGWIASNA</sequence>
<dbReference type="Gene3D" id="2.40.10.10">
    <property type="entry name" value="Trypsin-like serine proteases"/>
    <property type="match status" value="1"/>
</dbReference>
<evidence type="ECO:0000256" key="1">
    <source>
        <dbReference type="ARBA" id="ARBA00023157"/>
    </source>
</evidence>
<evidence type="ECO:0000313" key="4">
    <source>
        <dbReference type="EMBL" id="KAK6353005.1"/>
    </source>
</evidence>
<dbReference type="EMBL" id="JAVHNQ010000003">
    <property type="protein sequence ID" value="KAK6353005.1"/>
    <property type="molecule type" value="Genomic_DNA"/>
</dbReference>
<dbReference type="CDD" id="cd00190">
    <property type="entry name" value="Tryp_SPc"/>
    <property type="match status" value="1"/>
</dbReference>
<dbReference type="AlphaFoldDB" id="A0AAV9V1Q5"/>
<dbReference type="GO" id="GO:0004252">
    <property type="term" value="F:serine-type endopeptidase activity"/>
    <property type="evidence" value="ECO:0007669"/>
    <property type="project" value="InterPro"/>
</dbReference>
<reference evidence="4 5" key="1">
    <citation type="submission" date="2019-10" db="EMBL/GenBank/DDBJ databases">
        <authorList>
            <person name="Palmer J.M."/>
        </authorList>
    </citation>
    <scope>NUCLEOTIDE SEQUENCE [LARGE SCALE GENOMIC DNA]</scope>
    <source>
        <strain evidence="4 5">TWF696</strain>
    </source>
</reference>
<keyword evidence="2" id="KW-0732">Signal</keyword>
<dbReference type="InterPro" id="IPR050430">
    <property type="entry name" value="Peptidase_S1"/>
</dbReference>
<evidence type="ECO:0000256" key="2">
    <source>
        <dbReference type="SAM" id="SignalP"/>
    </source>
</evidence>